<keyword evidence="1" id="KW-0732">Signal</keyword>
<gene>
    <name evidence="3" type="ORF">GM920_21545</name>
</gene>
<dbReference type="Pfam" id="PF01433">
    <property type="entry name" value="Peptidase_M1"/>
    <property type="match status" value="1"/>
</dbReference>
<evidence type="ECO:0000313" key="3">
    <source>
        <dbReference type="EMBL" id="MBB2151499.1"/>
    </source>
</evidence>
<dbReference type="CDD" id="cd09604">
    <property type="entry name" value="M1_APN_like"/>
    <property type="match status" value="1"/>
</dbReference>
<evidence type="ECO:0000313" key="4">
    <source>
        <dbReference type="Proteomes" id="UP000636110"/>
    </source>
</evidence>
<organism evidence="3 4">
    <name type="scientific">Pedobacter gandavensis</name>
    <dbReference type="NCBI Taxonomy" id="2679963"/>
    <lineage>
        <taxon>Bacteria</taxon>
        <taxon>Pseudomonadati</taxon>
        <taxon>Bacteroidota</taxon>
        <taxon>Sphingobacteriia</taxon>
        <taxon>Sphingobacteriales</taxon>
        <taxon>Sphingobacteriaceae</taxon>
        <taxon>Pedobacter</taxon>
    </lineage>
</organism>
<dbReference type="InterPro" id="IPR027268">
    <property type="entry name" value="Peptidase_M4/M1_CTD_sf"/>
</dbReference>
<keyword evidence="4" id="KW-1185">Reference proteome</keyword>
<dbReference type="EMBL" id="WNXC01000010">
    <property type="protein sequence ID" value="MBB2151499.1"/>
    <property type="molecule type" value="Genomic_DNA"/>
</dbReference>
<accession>A0ABR6F385</accession>
<feature type="domain" description="Peptidase M1 membrane alanine aminopeptidase" evidence="2">
    <location>
        <begin position="380"/>
        <end position="538"/>
    </location>
</feature>
<dbReference type="RefSeq" id="WP_182961406.1">
    <property type="nucleotide sequence ID" value="NZ_WNXC01000010.1"/>
</dbReference>
<dbReference type="SUPFAM" id="SSF55486">
    <property type="entry name" value="Metalloproteases ('zincins'), catalytic domain"/>
    <property type="match status" value="1"/>
</dbReference>
<protein>
    <submittedName>
        <fullName evidence="3">M1 family peptidase</fullName>
    </submittedName>
</protein>
<proteinExistence type="predicted"/>
<feature type="chain" id="PRO_5045641398" evidence="1">
    <location>
        <begin position="30"/>
        <end position="634"/>
    </location>
</feature>
<sequence length="634" mass="71889">MQKQQKKLFSAIFPAALALLIGGTTCVNAQDLYLPRNIKMAYEKGSRSKDGKPGKNYWQNKGKYDMTISVDPASKIVSGSETIKYTNHSPDTLRRIAIRFVNNLHKPTSPRANQVSKDFLSEGLTISSFQIDQEKYNVKTENWETVAGVKLKKPLNPGQTAELNINWSYPLSKESGREGQLDSSTFFVAYAFPRVSVYDDYNGWDYIPHTDRAEFYNDFNDYRLTVKAPKNFVVWATGDLQNPDAVLQPVFAERLKKSYTSDAVAPIANAEEMAKGLVTQQNDWNSWIFTADHITDVTFALSNHYLWDAGSVVVDAKTGRRASAQAAYDAKAPDFPKAVDWTKQSLSWFSNNWPGVAYPFSKMTAVQGFADMEYPMMINDSTTPDMEFSQFVLNHEVAHTYFPFYMGTNETRYAHMDEGWATTLEYLISTAQLGKEKADANFKRFRVNNWINDPSTEEDQPIITLSTQVSGPGYGNNAYVKPSLAYLALKDMLGDVNFKKYLHAYMERWNGKHPIPWDFFYTFNNVSGQNLNWYWNNWFFSNNYIDLVIKQVSNKGLVYQIKLDNVGGFAIPFDVKLKYKDGTTKVIHQTSAIWKANQKSAVVTLNAKQGLAEILVDGGIFMDATPADNIWKGK</sequence>
<dbReference type="Proteomes" id="UP000636110">
    <property type="component" value="Unassembled WGS sequence"/>
</dbReference>
<dbReference type="InterPro" id="IPR014782">
    <property type="entry name" value="Peptidase_M1_dom"/>
</dbReference>
<comment type="caution">
    <text evidence="3">The sequence shown here is derived from an EMBL/GenBank/DDBJ whole genome shotgun (WGS) entry which is preliminary data.</text>
</comment>
<reference evidence="3 4" key="1">
    <citation type="submission" date="2019-11" db="EMBL/GenBank/DDBJ databases">
        <title>Description of Pedobacter sp. LMG 31462T.</title>
        <authorList>
            <person name="Carlier A."/>
            <person name="Qi S."/>
            <person name="Vandamme P."/>
        </authorList>
    </citation>
    <scope>NUCLEOTIDE SEQUENCE [LARGE SCALE GENOMIC DNA]</scope>
    <source>
        <strain evidence="3 4">LMG 31462</strain>
    </source>
</reference>
<evidence type="ECO:0000259" key="2">
    <source>
        <dbReference type="Pfam" id="PF01433"/>
    </source>
</evidence>
<name>A0ABR6F385_9SPHI</name>
<evidence type="ECO:0000256" key="1">
    <source>
        <dbReference type="SAM" id="SignalP"/>
    </source>
</evidence>
<feature type="signal peptide" evidence="1">
    <location>
        <begin position="1"/>
        <end position="29"/>
    </location>
</feature>
<dbReference type="Gene3D" id="1.10.390.10">
    <property type="entry name" value="Neutral Protease Domain 2"/>
    <property type="match status" value="1"/>
</dbReference>